<accession>A0A4R3XUX4</accession>
<evidence type="ECO:0000313" key="2">
    <source>
        <dbReference type="Proteomes" id="UP000295367"/>
    </source>
</evidence>
<name>A0A4R3XUX4_9PROT</name>
<comment type="caution">
    <text evidence="1">The sequence shown here is derived from an EMBL/GenBank/DDBJ whole genome shotgun (WGS) entry which is preliminary data.</text>
</comment>
<sequence length="78" mass="8446">MKIKQAKEYYSLGILTGFDAVRDPLKPGNWMLVVIGEEGRSWTLATATGEVKSFAKLDTLVGEVESIAGHIGSLHISI</sequence>
<dbReference type="EMBL" id="SMCO01000019">
    <property type="protein sequence ID" value="TCV82707.1"/>
    <property type="molecule type" value="Genomic_DNA"/>
</dbReference>
<reference evidence="1 2" key="1">
    <citation type="submission" date="2019-03" db="EMBL/GenBank/DDBJ databases">
        <title>Genomic Encyclopedia of Type Strains, Phase IV (KMG-IV): sequencing the most valuable type-strain genomes for metagenomic binning, comparative biology and taxonomic classification.</title>
        <authorList>
            <person name="Goeker M."/>
        </authorList>
    </citation>
    <scope>NUCLEOTIDE SEQUENCE [LARGE SCALE GENOMIC DNA]</scope>
    <source>
        <strain evidence="1 2">DSM 100309</strain>
    </source>
</reference>
<dbReference type="Proteomes" id="UP000295367">
    <property type="component" value="Unassembled WGS sequence"/>
</dbReference>
<dbReference type="AlphaFoldDB" id="A0A4R3XUX4"/>
<dbReference type="OrthoDB" id="9919526at2"/>
<keyword evidence="2" id="KW-1185">Reference proteome</keyword>
<dbReference type="RefSeq" id="WP_124944903.1">
    <property type="nucleotide sequence ID" value="NZ_BHVT01000004.1"/>
</dbReference>
<proteinExistence type="predicted"/>
<protein>
    <submittedName>
        <fullName evidence="1">Uncharacterized protein</fullName>
    </submittedName>
</protein>
<evidence type="ECO:0000313" key="1">
    <source>
        <dbReference type="EMBL" id="TCV82707.1"/>
    </source>
</evidence>
<organism evidence="1 2">
    <name type="scientific">Sulfurirhabdus autotrophica</name>
    <dbReference type="NCBI Taxonomy" id="1706046"/>
    <lineage>
        <taxon>Bacteria</taxon>
        <taxon>Pseudomonadati</taxon>
        <taxon>Pseudomonadota</taxon>
        <taxon>Betaproteobacteria</taxon>
        <taxon>Nitrosomonadales</taxon>
        <taxon>Sulfuricellaceae</taxon>
        <taxon>Sulfurirhabdus</taxon>
    </lineage>
</organism>
<gene>
    <name evidence="1" type="ORF">EDC63_11924</name>
</gene>